<evidence type="ECO:0000256" key="1">
    <source>
        <dbReference type="SAM" id="SignalP"/>
    </source>
</evidence>
<protein>
    <submittedName>
        <fullName evidence="2">SIMPL domain-containing protein</fullName>
    </submittedName>
</protein>
<dbReference type="PANTHER" id="PTHR34387:SF1">
    <property type="entry name" value="PERIPLASMIC IMMUNOGENIC PROTEIN"/>
    <property type="match status" value="1"/>
</dbReference>
<reference evidence="2 3" key="1">
    <citation type="submission" date="2020-08" db="EMBL/GenBank/DDBJ databases">
        <title>Genome sequence of Sphingomonas daechungensis KACC 18115T.</title>
        <authorList>
            <person name="Hyun D.-W."/>
            <person name="Bae J.-W."/>
        </authorList>
    </citation>
    <scope>NUCLEOTIDE SEQUENCE [LARGE SCALE GENOMIC DNA]</scope>
    <source>
        <strain evidence="2 3">KACC 18115</strain>
    </source>
</reference>
<gene>
    <name evidence="2" type="ORF">H9L15_15460</name>
</gene>
<dbReference type="InterPro" id="IPR052022">
    <property type="entry name" value="26kDa_periplasmic_antigen"/>
</dbReference>
<dbReference type="Gene3D" id="3.30.110.170">
    <property type="entry name" value="Protein of unknown function (DUF541), domain 1"/>
    <property type="match status" value="1"/>
</dbReference>
<dbReference type="RefSeq" id="WP_187714707.1">
    <property type="nucleotide sequence ID" value="NZ_BAABJC010000001.1"/>
</dbReference>
<name>A0ABX6T0B6_9SPHN</name>
<organism evidence="2 3">
    <name type="scientific">Sphingomonas daechungensis</name>
    <dbReference type="NCBI Taxonomy" id="1176646"/>
    <lineage>
        <taxon>Bacteria</taxon>
        <taxon>Pseudomonadati</taxon>
        <taxon>Pseudomonadota</taxon>
        <taxon>Alphaproteobacteria</taxon>
        <taxon>Sphingomonadales</taxon>
        <taxon>Sphingomonadaceae</taxon>
        <taxon>Sphingomonas</taxon>
    </lineage>
</organism>
<feature type="signal peptide" evidence="1">
    <location>
        <begin position="1"/>
        <end position="21"/>
    </location>
</feature>
<feature type="chain" id="PRO_5046326737" evidence="1">
    <location>
        <begin position="22"/>
        <end position="239"/>
    </location>
</feature>
<dbReference type="Proteomes" id="UP000516134">
    <property type="component" value="Chromosome"/>
</dbReference>
<evidence type="ECO:0000313" key="2">
    <source>
        <dbReference type="EMBL" id="QNP43277.1"/>
    </source>
</evidence>
<dbReference type="EMBL" id="CP060780">
    <property type="protein sequence ID" value="QNP43277.1"/>
    <property type="molecule type" value="Genomic_DNA"/>
</dbReference>
<accession>A0ABX6T0B6</accession>
<dbReference type="PANTHER" id="PTHR34387">
    <property type="entry name" value="SLR1258 PROTEIN"/>
    <property type="match status" value="1"/>
</dbReference>
<dbReference type="Pfam" id="PF04402">
    <property type="entry name" value="SIMPL"/>
    <property type="match status" value="1"/>
</dbReference>
<keyword evidence="3" id="KW-1185">Reference proteome</keyword>
<sequence length="239" mass="25066">MKSIMAALALTAAALPMAANAQAEAPMPPITGTRLDISATGEATRVPDIAVISAGVVTKQATASSAIQENSTRMDRVLSALKRAGVAERDIQTSAISLNPDYRYQDNQPPQLVGYSATNQVTVRFRDIRNSGKILDALVAEGANQINGPNLTIDKPEAALDEARQNAIANGKAKAALYARSLGMQVVRVVSVSEGGGGAYPPPPAPPPMFMEARASADSKVLPGEQKLQVTVSMVFDLR</sequence>
<dbReference type="InterPro" id="IPR007497">
    <property type="entry name" value="SIMPL/DUF541"/>
</dbReference>
<evidence type="ECO:0000313" key="3">
    <source>
        <dbReference type="Proteomes" id="UP000516134"/>
    </source>
</evidence>
<dbReference type="Gene3D" id="3.30.70.2970">
    <property type="entry name" value="Protein of unknown function (DUF541), domain 2"/>
    <property type="match status" value="1"/>
</dbReference>
<keyword evidence="1" id="KW-0732">Signal</keyword>
<proteinExistence type="predicted"/>